<dbReference type="InterPro" id="IPR011335">
    <property type="entry name" value="Restrct_endonuc-II-like"/>
</dbReference>
<evidence type="ECO:0000313" key="3">
    <source>
        <dbReference type="Proteomes" id="UP001589890"/>
    </source>
</evidence>
<reference evidence="2 3" key="1">
    <citation type="submission" date="2024-09" db="EMBL/GenBank/DDBJ databases">
        <authorList>
            <person name="Sun Q."/>
            <person name="Mori K."/>
        </authorList>
    </citation>
    <scope>NUCLEOTIDE SEQUENCE [LARGE SCALE GENOMIC DNA]</scope>
    <source>
        <strain evidence="2 3">CGMCC 1.15906</strain>
    </source>
</reference>
<dbReference type="InterPro" id="IPR025159">
    <property type="entry name" value="AbiEi_N"/>
</dbReference>
<dbReference type="Pfam" id="PF13338">
    <property type="entry name" value="AbiEi_4"/>
    <property type="match status" value="1"/>
</dbReference>
<dbReference type="Proteomes" id="UP001589890">
    <property type="component" value="Unassembled WGS sequence"/>
</dbReference>
<accession>A0ABV6QL27</accession>
<comment type="caution">
    <text evidence="2">The sequence shown here is derived from an EMBL/GenBank/DDBJ whole genome shotgun (WGS) entry which is preliminary data.</text>
</comment>
<dbReference type="EMBL" id="JBHLTC010000018">
    <property type="protein sequence ID" value="MFC0625298.1"/>
    <property type="molecule type" value="Genomic_DNA"/>
</dbReference>
<sequence length="325" mass="35594">MRHKLQVVADWRGGWFSRADALCCGYTDSDIRTFVRTGAWTRLCRGAFMLAEPDGDQALWQTQLERYIRMSQAVYHRLGGRAVLSHQSALAVLGVPVSLLDLSRVHVTRFSGHGRTTPEVVQHVGVPPVREVLTIRGAEVMPMARAVVEAIRFARYPVAVSVVDAALHSSRTTSAELADALTLFASRTGIRTAERAVHFAEARTESVGESLLRVVIAEHGLPPPVPQAEIHDSEGQLVGRVDFLFADWRVVVEFDGEAKYRGTDGAEAVVAEKWREDRLRGLGYQVVRVAWRDLDHPAEIVARINRAKALARASPGVVPAAAGAG</sequence>
<evidence type="ECO:0000259" key="1">
    <source>
        <dbReference type="Pfam" id="PF13338"/>
    </source>
</evidence>
<feature type="domain" description="AbiEi antitoxin N-terminal" evidence="1">
    <location>
        <begin position="9"/>
        <end position="50"/>
    </location>
</feature>
<dbReference type="SUPFAM" id="SSF52980">
    <property type="entry name" value="Restriction endonuclease-like"/>
    <property type="match status" value="1"/>
</dbReference>
<gene>
    <name evidence="2" type="ORF">ACFFGN_14560</name>
</gene>
<evidence type="ECO:0000313" key="2">
    <source>
        <dbReference type="EMBL" id="MFC0625298.1"/>
    </source>
</evidence>
<proteinExistence type="predicted"/>
<dbReference type="RefSeq" id="WP_380047567.1">
    <property type="nucleotide sequence ID" value="NZ_JBHLTC010000018.1"/>
</dbReference>
<name>A0ABV6QL27_9ACTN</name>
<keyword evidence="3" id="KW-1185">Reference proteome</keyword>
<organism evidence="2 3">
    <name type="scientific">Kribbella deserti</name>
    <dbReference type="NCBI Taxonomy" id="1926257"/>
    <lineage>
        <taxon>Bacteria</taxon>
        <taxon>Bacillati</taxon>
        <taxon>Actinomycetota</taxon>
        <taxon>Actinomycetes</taxon>
        <taxon>Propionibacteriales</taxon>
        <taxon>Kribbellaceae</taxon>
        <taxon>Kribbella</taxon>
    </lineage>
</organism>
<protein>
    <submittedName>
        <fullName evidence="2">Type IV toxin-antitoxin system AbiEi family antitoxin domain-containing protein</fullName>
    </submittedName>
</protein>